<dbReference type="EMBL" id="KE145364">
    <property type="protein sequence ID" value="EPE30329.1"/>
    <property type="molecule type" value="Genomic_DNA"/>
</dbReference>
<dbReference type="GeneID" id="19472092"/>
<accession>S3CZL8</accession>
<dbReference type="Proteomes" id="UP000016922">
    <property type="component" value="Unassembled WGS sequence"/>
</dbReference>
<feature type="region of interest" description="Disordered" evidence="1">
    <location>
        <begin position="277"/>
        <end position="303"/>
    </location>
</feature>
<protein>
    <submittedName>
        <fullName evidence="2">Uncharacterized protein</fullName>
    </submittedName>
</protein>
<organism evidence="2 3">
    <name type="scientific">Glarea lozoyensis (strain ATCC 20868 / MF5171)</name>
    <dbReference type="NCBI Taxonomy" id="1116229"/>
    <lineage>
        <taxon>Eukaryota</taxon>
        <taxon>Fungi</taxon>
        <taxon>Dikarya</taxon>
        <taxon>Ascomycota</taxon>
        <taxon>Pezizomycotina</taxon>
        <taxon>Leotiomycetes</taxon>
        <taxon>Helotiales</taxon>
        <taxon>Helotiaceae</taxon>
        <taxon>Glarea</taxon>
    </lineage>
</organism>
<gene>
    <name evidence="2" type="ORF">GLAREA_13052</name>
</gene>
<keyword evidence="3" id="KW-1185">Reference proteome</keyword>
<dbReference type="RefSeq" id="XP_008082722.1">
    <property type="nucleotide sequence ID" value="XM_008084531.1"/>
</dbReference>
<name>S3CZL8_GLAL2</name>
<proteinExistence type="predicted"/>
<sequence length="303" mass="34591">MATPFPASSKDSRQDVLDGDHKHTLIDRFWGIFSVGLPTKKRSLQIQEEPNGDSSPWTIPVYVLSTRQDKDKHQIAVQAKCTIDTGNMQGNIVSRKFIEMLGYPESAIAPLTKEEEAGATSVTGHRLIPQGAINLTWYHKKSTRVFRDTRFLISPNEHYDLIIGAWSIQKDRILDVPNLMLDIITFTRLIDLDLDSAHEDVRNRRYKVKDQVAQLRNDINNARKLGEEGSIPKYEQEQKDLNKEYAIWTNPGWSDDEKLGHVKTLKADLKAKLVLSEQNREVETEDAPPPYNDKQSLDKKTSK</sequence>
<dbReference type="KEGG" id="glz:GLAREA_13052"/>
<dbReference type="AlphaFoldDB" id="S3CZL8"/>
<dbReference type="OrthoDB" id="3799661at2759"/>
<evidence type="ECO:0000256" key="1">
    <source>
        <dbReference type="SAM" id="MobiDB-lite"/>
    </source>
</evidence>
<evidence type="ECO:0000313" key="3">
    <source>
        <dbReference type="Proteomes" id="UP000016922"/>
    </source>
</evidence>
<reference evidence="2 3" key="1">
    <citation type="journal article" date="2013" name="BMC Genomics">
        <title>Genomics-driven discovery of the pneumocandin biosynthetic gene cluster in the fungus Glarea lozoyensis.</title>
        <authorList>
            <person name="Chen L."/>
            <person name="Yue Q."/>
            <person name="Zhang X."/>
            <person name="Xiang M."/>
            <person name="Wang C."/>
            <person name="Li S."/>
            <person name="Che Y."/>
            <person name="Ortiz-Lopez F.J."/>
            <person name="Bills G.F."/>
            <person name="Liu X."/>
            <person name="An Z."/>
        </authorList>
    </citation>
    <scope>NUCLEOTIDE SEQUENCE [LARGE SCALE GENOMIC DNA]</scope>
    <source>
        <strain evidence="3">ATCC 20868 / MF5171</strain>
    </source>
</reference>
<evidence type="ECO:0000313" key="2">
    <source>
        <dbReference type="EMBL" id="EPE30329.1"/>
    </source>
</evidence>
<dbReference type="HOGENOM" id="CLU_918461_0_0_1"/>